<evidence type="ECO:0000313" key="2">
    <source>
        <dbReference type="Proteomes" id="UP001526147"/>
    </source>
</evidence>
<accession>A0ABT3DD44</accession>
<reference evidence="1 2" key="1">
    <citation type="submission" date="2022-10" db="EMBL/GenBank/DDBJ databases">
        <title>Draft genome assembly of moderately radiation resistant bacterium Metabacillus halosaccharovorans.</title>
        <authorList>
            <person name="Pal S."/>
            <person name="Gopinathan A."/>
        </authorList>
    </citation>
    <scope>NUCLEOTIDE SEQUENCE [LARGE SCALE GENOMIC DNA]</scope>
    <source>
        <strain evidence="1 2">VITHBRA001</strain>
    </source>
</reference>
<sequence length="64" mass="7141">MEANWLNERHIGLTHFPFTGAFEVTVPTKIVSKCDIKEKGIIVAYKDVPSVFRTFKIGPMGSTS</sequence>
<gene>
    <name evidence="1" type="ORF">OIH86_04870</name>
</gene>
<proteinExistence type="predicted"/>
<name>A0ABT3DD44_9BACI</name>
<evidence type="ECO:0000313" key="1">
    <source>
        <dbReference type="EMBL" id="MCV9884977.1"/>
    </source>
</evidence>
<dbReference type="EMBL" id="JAOYEY010000025">
    <property type="protein sequence ID" value="MCV9884977.1"/>
    <property type="molecule type" value="Genomic_DNA"/>
</dbReference>
<keyword evidence="2" id="KW-1185">Reference proteome</keyword>
<dbReference type="Proteomes" id="UP001526147">
    <property type="component" value="Unassembled WGS sequence"/>
</dbReference>
<dbReference type="RefSeq" id="WP_264141851.1">
    <property type="nucleotide sequence ID" value="NZ_JAOYEY010000025.1"/>
</dbReference>
<comment type="caution">
    <text evidence="1">The sequence shown here is derived from an EMBL/GenBank/DDBJ whole genome shotgun (WGS) entry which is preliminary data.</text>
</comment>
<protein>
    <submittedName>
        <fullName evidence="1">Uncharacterized protein</fullName>
    </submittedName>
</protein>
<organism evidence="1 2">
    <name type="scientific">Metabacillus halosaccharovorans</name>
    <dbReference type="NCBI Taxonomy" id="930124"/>
    <lineage>
        <taxon>Bacteria</taxon>
        <taxon>Bacillati</taxon>
        <taxon>Bacillota</taxon>
        <taxon>Bacilli</taxon>
        <taxon>Bacillales</taxon>
        <taxon>Bacillaceae</taxon>
        <taxon>Metabacillus</taxon>
    </lineage>
</organism>